<sequence>MSTFPPHPCLCPLCGSLQVVQRCWGRKTGGFVGSLAGAAGGFAGSLRGAQIGGIAGSLLGPAGISIGGLAGAVLGGLVGSSIGCEVGSAVGETIDAHVLNDFKCQECGHSFSHSHPGRCNQPKSALPH</sequence>
<comment type="caution">
    <text evidence="1">The sequence shown here is derived from an EMBL/GenBank/DDBJ whole genome shotgun (WGS) entry which is preliminary data.</text>
</comment>
<evidence type="ECO:0008006" key="3">
    <source>
        <dbReference type="Google" id="ProtNLM"/>
    </source>
</evidence>
<dbReference type="AlphaFoldDB" id="A0A843B5N0"/>
<name>A0A843B5N0_9BURK</name>
<proteinExistence type="predicted"/>
<accession>A0A843B5N0</accession>
<dbReference type="Proteomes" id="UP000530032">
    <property type="component" value="Unassembled WGS sequence"/>
</dbReference>
<reference evidence="1" key="1">
    <citation type="submission" date="2020-12" db="EMBL/GenBank/DDBJ databases">
        <title>Comamonas sp. nov., isolated from stream water.</title>
        <authorList>
            <person name="Park K.-H."/>
        </authorList>
    </citation>
    <scope>NUCLEOTIDE SEQUENCE</scope>
    <source>
        <strain evidence="1">EJ-4</strain>
    </source>
</reference>
<evidence type="ECO:0000313" key="2">
    <source>
        <dbReference type="Proteomes" id="UP000530032"/>
    </source>
</evidence>
<keyword evidence="2" id="KW-1185">Reference proteome</keyword>
<evidence type="ECO:0000313" key="1">
    <source>
        <dbReference type="EMBL" id="MBI1626686.1"/>
    </source>
</evidence>
<organism evidence="1 2">
    <name type="scientific">Comamonas suwonensis</name>
    <dbReference type="NCBI Taxonomy" id="2606214"/>
    <lineage>
        <taxon>Bacteria</taxon>
        <taxon>Pseudomonadati</taxon>
        <taxon>Pseudomonadota</taxon>
        <taxon>Betaproteobacteria</taxon>
        <taxon>Burkholderiales</taxon>
        <taxon>Comamonadaceae</taxon>
        <taxon>Comamonas</taxon>
    </lineage>
</organism>
<dbReference type="EMBL" id="JABBCQ020000022">
    <property type="protein sequence ID" value="MBI1626686.1"/>
    <property type="molecule type" value="Genomic_DNA"/>
</dbReference>
<protein>
    <recommendedName>
        <fullName evidence="3">Glycine zipper domain-containing protein</fullName>
    </recommendedName>
</protein>
<gene>
    <name evidence="1" type="ORF">HF327_019580</name>
</gene>